<comment type="caution">
    <text evidence="1">The sequence shown here is derived from an EMBL/GenBank/DDBJ whole genome shotgun (WGS) entry which is preliminary data.</text>
</comment>
<sequence length="453" mass="47647">MLMSRRHFHRLAVSTSAAATLGIFGRGAAFGATTGGYRAMVGVFLFGGNDGWNMVVPTDPATYGAYLQSRGTVALAPGAIAPLSGVPYGLHKSMARLSELWDRGAMSLVLNTGTLAAPLDKATYTARPDLRPTNLMSHADEQEHWQCLRPQGTSLDGFMGRLNDRLAAGAVPPLMSFAGNNIALIGQTSRPLVVPATGALTRLTSGQSSIDTAVASFADGSGLGTLSESTGATYSDGYAMMGATASLLGQTSSVDGYFVDPDTGAALTTDIANQLKRVARMIEGRGTLGHARQTFFVSQGGYDTHDNQVAAGDTGSGRHAGLLKDLALALYAFYNAMQGLALQDQVTAFTMSDFGRTFKGNAQLGCDHAWGSNHLVIGGGVAQRGVFGRYPDPTLGGSDDISWEGRFLPTTSQEEYIGAILRWHGVSDADMPYVVPNWATWSSNGRAPLALFT</sequence>
<dbReference type="InterPro" id="IPR010869">
    <property type="entry name" value="DUF1501"/>
</dbReference>
<dbReference type="EMBL" id="JAHXZN010000004">
    <property type="protein sequence ID" value="MBW6531652.1"/>
    <property type="molecule type" value="Genomic_DNA"/>
</dbReference>
<keyword evidence="2" id="KW-1185">Reference proteome</keyword>
<protein>
    <submittedName>
        <fullName evidence="1">DUF1501 domain-containing protein</fullName>
    </submittedName>
</protein>
<dbReference type="PANTHER" id="PTHR43737">
    <property type="entry name" value="BLL7424 PROTEIN"/>
    <property type="match status" value="1"/>
</dbReference>
<accession>A0ABS7BPW3</accession>
<gene>
    <name evidence="1" type="ORF">KZ820_12985</name>
</gene>
<evidence type="ECO:0000313" key="1">
    <source>
        <dbReference type="EMBL" id="MBW6531652.1"/>
    </source>
</evidence>
<reference evidence="1 2" key="1">
    <citation type="submission" date="2021-07" db="EMBL/GenBank/DDBJ databases">
        <title>Sphingomonas sp.</title>
        <authorList>
            <person name="Feng G."/>
            <person name="Li J."/>
            <person name="Pan M."/>
        </authorList>
    </citation>
    <scope>NUCLEOTIDE SEQUENCE [LARGE SCALE GENOMIC DNA]</scope>
    <source>
        <strain evidence="1 2">RRHST34</strain>
    </source>
</reference>
<dbReference type="Proteomes" id="UP000759103">
    <property type="component" value="Unassembled WGS sequence"/>
</dbReference>
<dbReference type="RefSeq" id="WP_219749044.1">
    <property type="nucleotide sequence ID" value="NZ_JAHXZN010000004.1"/>
</dbReference>
<dbReference type="PANTHER" id="PTHR43737:SF1">
    <property type="entry name" value="DUF1501 DOMAIN-CONTAINING PROTEIN"/>
    <property type="match status" value="1"/>
</dbReference>
<dbReference type="Pfam" id="PF07394">
    <property type="entry name" value="DUF1501"/>
    <property type="match status" value="1"/>
</dbReference>
<name>A0ABS7BPW3_9SPHN</name>
<organism evidence="1 2">
    <name type="scientific">Sphingomonas citri</name>
    <dbReference type="NCBI Taxonomy" id="2862499"/>
    <lineage>
        <taxon>Bacteria</taxon>
        <taxon>Pseudomonadati</taxon>
        <taxon>Pseudomonadota</taxon>
        <taxon>Alphaproteobacteria</taxon>
        <taxon>Sphingomonadales</taxon>
        <taxon>Sphingomonadaceae</taxon>
        <taxon>Sphingomonas</taxon>
    </lineage>
</organism>
<proteinExistence type="predicted"/>
<evidence type="ECO:0000313" key="2">
    <source>
        <dbReference type="Proteomes" id="UP000759103"/>
    </source>
</evidence>